<keyword evidence="7 10" id="KW-0653">Protein transport</keyword>
<sequence length="369" mass="41626">MDKQAMQRESTQQNLHAKQGGAWFDLSGKLVLLDSQKDRLVEVVWVPTQQVFLTQVVVPGKRKTDWMKALPYALEEEISQPIEDVFIAVLHRDSTGENAGLTQVAIVSNERMTQWVDALTSAGLANAQLVPDCFQCPIPEEHNESPKMHYIETDTHRLARTGKWTGMAIPHDWLTLAPFKHMTWQQEAPSFQVMEHFKPFGLRQGKYQPFSKSTAWAKNWAKVIGVFGALLVLLVTQNWMEAHQKTIEKQQLTEATERLFKQMFPEVKRIVNLTAQAKTALDQQPSEVAGVGPAQLAKAVEPAFKQVPKVEIKAFKWQNKRLSLSLESPDNDSLQALAGALKNKVTLTLKINSMQPNQIQAEMVIDGIR</sequence>
<evidence type="ECO:0000256" key="5">
    <source>
        <dbReference type="ARBA" id="ARBA00022519"/>
    </source>
</evidence>
<evidence type="ECO:0000256" key="1">
    <source>
        <dbReference type="ARBA" id="ARBA00004377"/>
    </source>
</evidence>
<dbReference type="InterPro" id="IPR043129">
    <property type="entry name" value="ATPase_NBD"/>
</dbReference>
<proteinExistence type="inferred from homology"/>
<keyword evidence="8" id="KW-1133">Transmembrane helix</keyword>
<evidence type="ECO:0000256" key="8">
    <source>
        <dbReference type="ARBA" id="ARBA00022989"/>
    </source>
</evidence>
<keyword evidence="6" id="KW-0812">Transmembrane</keyword>
<evidence type="ECO:0000313" key="13">
    <source>
        <dbReference type="EMBL" id="ABB40854.1"/>
    </source>
</evidence>
<comment type="subcellular location">
    <subcellularLocation>
        <location evidence="1">Cell inner membrane</location>
        <topology evidence="1">Single-pass membrane protein</topology>
    </subcellularLocation>
</comment>
<dbReference type="OrthoDB" id="7011844at2"/>
<dbReference type="EMBL" id="CP000109">
    <property type="protein sequence ID" value="ABB40854.1"/>
    <property type="molecule type" value="Genomic_DNA"/>
</dbReference>
<feature type="domain" description="GspL periplasmic" evidence="12">
    <location>
        <begin position="219"/>
        <end position="346"/>
    </location>
</feature>
<protein>
    <recommendedName>
        <fullName evidence="10">Type II secretion system protein L</fullName>
        <shortName evidence="10">T2SS protein L</shortName>
    </recommendedName>
</protein>
<dbReference type="eggNOG" id="COG3297">
    <property type="taxonomic scope" value="Bacteria"/>
</dbReference>
<dbReference type="AlphaFoldDB" id="Q31J19"/>
<dbReference type="STRING" id="317025.Tcr_0258"/>
<dbReference type="Gene3D" id="3.30.420.380">
    <property type="match status" value="1"/>
</dbReference>
<dbReference type="KEGG" id="tcx:Tcr_0258"/>
<dbReference type="InterPro" id="IPR025691">
    <property type="entry name" value="GspL_pp_dom"/>
</dbReference>
<evidence type="ECO:0000256" key="6">
    <source>
        <dbReference type="ARBA" id="ARBA00022692"/>
    </source>
</evidence>
<feature type="domain" description="GspL cytoplasmic actin-ATPase-like" evidence="11">
    <location>
        <begin position="33"/>
        <end position="177"/>
    </location>
</feature>
<keyword evidence="9" id="KW-0472">Membrane</keyword>
<keyword evidence="5" id="KW-0997">Cell inner membrane</keyword>
<dbReference type="CDD" id="cd24017">
    <property type="entry name" value="ASKHA_T2SSL_N"/>
    <property type="match status" value="1"/>
</dbReference>
<dbReference type="GO" id="GO:0015627">
    <property type="term" value="C:type II protein secretion system complex"/>
    <property type="evidence" value="ECO:0007669"/>
    <property type="project" value="InterPro"/>
</dbReference>
<evidence type="ECO:0000256" key="7">
    <source>
        <dbReference type="ARBA" id="ARBA00022927"/>
    </source>
</evidence>
<comment type="similarity">
    <text evidence="2 10">Belongs to the GSP L family.</text>
</comment>
<dbReference type="GO" id="GO:0005886">
    <property type="term" value="C:plasma membrane"/>
    <property type="evidence" value="ECO:0007669"/>
    <property type="project" value="UniProtKB-SubCell"/>
</dbReference>
<gene>
    <name evidence="13" type="ordered locus">Tcr_0258</name>
</gene>
<keyword evidence="4" id="KW-1003">Cell membrane</keyword>
<dbReference type="HOGENOM" id="CLU_758483_0_0_6"/>
<dbReference type="GO" id="GO:0015628">
    <property type="term" value="P:protein secretion by the type II secretion system"/>
    <property type="evidence" value="ECO:0007669"/>
    <property type="project" value="InterPro"/>
</dbReference>
<organism evidence="13">
    <name type="scientific">Hydrogenovibrio crunogenus (strain DSM 25203 / XCL-2)</name>
    <name type="common">Thiomicrospira crunogena</name>
    <dbReference type="NCBI Taxonomy" id="317025"/>
    <lineage>
        <taxon>Bacteria</taxon>
        <taxon>Pseudomonadati</taxon>
        <taxon>Pseudomonadota</taxon>
        <taxon>Gammaproteobacteria</taxon>
        <taxon>Thiotrichales</taxon>
        <taxon>Piscirickettsiaceae</taxon>
        <taxon>Hydrogenovibrio</taxon>
    </lineage>
</organism>
<dbReference type="Gene3D" id="3.30.1360.100">
    <property type="entry name" value="General secretion pathway protein M, EpsM"/>
    <property type="match status" value="1"/>
</dbReference>
<dbReference type="Pfam" id="PF05134">
    <property type="entry name" value="T2SSL"/>
    <property type="match status" value="1"/>
</dbReference>
<dbReference type="SUPFAM" id="SSF53067">
    <property type="entry name" value="Actin-like ATPase domain"/>
    <property type="match status" value="1"/>
</dbReference>
<evidence type="ECO:0000256" key="3">
    <source>
        <dbReference type="ARBA" id="ARBA00022448"/>
    </source>
</evidence>
<keyword evidence="3 10" id="KW-0813">Transport</keyword>
<evidence type="ECO:0000256" key="9">
    <source>
        <dbReference type="ARBA" id="ARBA00023136"/>
    </source>
</evidence>
<name>Q31J19_HYDCU</name>
<dbReference type="InterPro" id="IPR024230">
    <property type="entry name" value="GspL_cyto_dom"/>
</dbReference>
<dbReference type="InterPro" id="IPR007812">
    <property type="entry name" value="T2SS_protein-GspL"/>
</dbReference>
<evidence type="ECO:0000259" key="11">
    <source>
        <dbReference type="Pfam" id="PF05134"/>
    </source>
</evidence>
<evidence type="ECO:0000259" key="12">
    <source>
        <dbReference type="Pfam" id="PF12693"/>
    </source>
</evidence>
<dbReference type="PIRSF" id="PIRSF015761">
    <property type="entry name" value="Protein_L"/>
    <property type="match status" value="1"/>
</dbReference>
<reference evidence="13" key="1">
    <citation type="submission" date="2006-07" db="EMBL/GenBank/DDBJ databases">
        <title>Complete sequence of Thiomicrospira crunogena XCL-2.</title>
        <authorList>
            <consortium name="US DOE Joint Genome Institute"/>
            <person name="Copeland A."/>
            <person name="Lucas S."/>
            <person name="Lapidus A."/>
            <person name="Barry K."/>
            <person name="Detter J.C."/>
            <person name="Glavina del Rio T."/>
            <person name="Hammon N."/>
            <person name="Israni S."/>
            <person name="Dalin E."/>
            <person name="Tice H."/>
            <person name="Pitluck S."/>
            <person name="Chain P."/>
            <person name="Malfatti S."/>
            <person name="Shin M."/>
            <person name="Vergez L."/>
            <person name="Schmutz J."/>
            <person name="Larimer F."/>
            <person name="Land M."/>
            <person name="Hauser L."/>
            <person name="Kyrpides N."/>
            <person name="Lykidis A."/>
            <person name="Scott K.M."/>
            <person name="Sievert S."/>
            <person name="Kerfeld C."/>
            <person name="Freyermuth S."/>
            <person name="Dobrinski K."/>
            <person name="Boller A."/>
            <person name="Fitzpatrick K."/>
            <person name="Thoma P."/>
            <person name="Moore J."/>
            <person name="Richardson P."/>
        </authorList>
    </citation>
    <scope>NUCLEOTIDE SEQUENCE</scope>
    <source>
        <strain evidence="13">XCL-2</strain>
    </source>
</reference>
<evidence type="ECO:0000256" key="10">
    <source>
        <dbReference type="PIRNR" id="PIRNR015761"/>
    </source>
</evidence>
<evidence type="ECO:0000256" key="4">
    <source>
        <dbReference type="ARBA" id="ARBA00022475"/>
    </source>
</evidence>
<comment type="function">
    <text evidence="10">Inner membrane component of the type II secretion system required for the energy-dependent secretion of extracellular factors such as proteases and toxins from the periplasm.</text>
</comment>
<dbReference type="Pfam" id="PF12693">
    <property type="entry name" value="GspL_C"/>
    <property type="match status" value="1"/>
</dbReference>
<dbReference type="NCBIfam" id="TIGR01709">
    <property type="entry name" value="typeII_sec_gspL"/>
    <property type="match status" value="1"/>
</dbReference>
<evidence type="ECO:0000256" key="2">
    <source>
        <dbReference type="ARBA" id="ARBA00005318"/>
    </source>
</evidence>
<accession>Q31J19</accession>
<dbReference type="GO" id="GO:0009276">
    <property type="term" value="C:Gram-negative-bacterium-type cell wall"/>
    <property type="evidence" value="ECO:0007669"/>
    <property type="project" value="InterPro"/>
</dbReference>